<dbReference type="EMBL" id="VSRR010000024">
    <property type="protein sequence ID" value="MPC08306.1"/>
    <property type="molecule type" value="Genomic_DNA"/>
</dbReference>
<feature type="region of interest" description="Disordered" evidence="1">
    <location>
        <begin position="48"/>
        <end position="81"/>
    </location>
</feature>
<dbReference type="AlphaFoldDB" id="A0A5B7CIU2"/>
<accession>A0A5B7CIU2</accession>
<comment type="caution">
    <text evidence="2">The sequence shown here is derived from an EMBL/GenBank/DDBJ whole genome shotgun (WGS) entry which is preliminary data.</text>
</comment>
<protein>
    <submittedName>
        <fullName evidence="2">Uncharacterized protein</fullName>
    </submittedName>
</protein>
<dbReference type="Proteomes" id="UP000324222">
    <property type="component" value="Unassembled WGS sequence"/>
</dbReference>
<evidence type="ECO:0000313" key="2">
    <source>
        <dbReference type="EMBL" id="MPC08306.1"/>
    </source>
</evidence>
<proteinExistence type="predicted"/>
<evidence type="ECO:0000313" key="3">
    <source>
        <dbReference type="Proteomes" id="UP000324222"/>
    </source>
</evidence>
<name>A0A5B7CIU2_PORTR</name>
<keyword evidence="3" id="KW-1185">Reference proteome</keyword>
<evidence type="ECO:0000256" key="1">
    <source>
        <dbReference type="SAM" id="MobiDB-lite"/>
    </source>
</evidence>
<reference evidence="2 3" key="1">
    <citation type="submission" date="2019-05" db="EMBL/GenBank/DDBJ databases">
        <title>Another draft genome of Portunus trituberculatus and its Hox gene families provides insights of decapod evolution.</title>
        <authorList>
            <person name="Jeong J.-H."/>
            <person name="Song I."/>
            <person name="Kim S."/>
            <person name="Choi T."/>
            <person name="Kim D."/>
            <person name="Ryu S."/>
            <person name="Kim W."/>
        </authorList>
    </citation>
    <scope>NUCLEOTIDE SEQUENCE [LARGE SCALE GENOMIC DNA]</scope>
    <source>
        <tissue evidence="2">Muscle</tissue>
    </source>
</reference>
<gene>
    <name evidence="2" type="ORF">E2C01_000887</name>
</gene>
<organism evidence="2 3">
    <name type="scientific">Portunus trituberculatus</name>
    <name type="common">Swimming crab</name>
    <name type="synonym">Neptunus trituberculatus</name>
    <dbReference type="NCBI Taxonomy" id="210409"/>
    <lineage>
        <taxon>Eukaryota</taxon>
        <taxon>Metazoa</taxon>
        <taxon>Ecdysozoa</taxon>
        <taxon>Arthropoda</taxon>
        <taxon>Crustacea</taxon>
        <taxon>Multicrustacea</taxon>
        <taxon>Malacostraca</taxon>
        <taxon>Eumalacostraca</taxon>
        <taxon>Eucarida</taxon>
        <taxon>Decapoda</taxon>
        <taxon>Pleocyemata</taxon>
        <taxon>Brachyura</taxon>
        <taxon>Eubrachyura</taxon>
        <taxon>Portunoidea</taxon>
        <taxon>Portunidae</taxon>
        <taxon>Portuninae</taxon>
        <taxon>Portunus</taxon>
    </lineage>
</organism>
<sequence length="81" mass="8599">MTDAARANRVQLHVLPAAWAQPVCPNSHNSGCEDKECGAALSPEAHVPLTLSSPADPPLPRPLFVPRLPTSVTRGSTRHAQ</sequence>